<dbReference type="PRINTS" id="PR00038">
    <property type="entry name" value="HTHLUXR"/>
</dbReference>
<dbReference type="InterPro" id="IPR000792">
    <property type="entry name" value="Tscrpt_reg_LuxR_C"/>
</dbReference>
<dbReference type="SUPFAM" id="SSF46894">
    <property type="entry name" value="C-terminal effector domain of the bipartite response regulators"/>
    <property type="match status" value="1"/>
</dbReference>
<dbReference type="CDD" id="cd06170">
    <property type="entry name" value="LuxR_C_like"/>
    <property type="match status" value="1"/>
</dbReference>
<evidence type="ECO:0000313" key="6">
    <source>
        <dbReference type="Proteomes" id="UP000807371"/>
    </source>
</evidence>
<accession>A0ABS0NFT0</accession>
<proteinExistence type="predicted"/>
<dbReference type="Gene3D" id="1.10.10.10">
    <property type="entry name" value="Winged helix-like DNA-binding domain superfamily/Winged helix DNA-binding domain"/>
    <property type="match status" value="1"/>
</dbReference>
<dbReference type="EMBL" id="JACYXC010000001">
    <property type="protein sequence ID" value="MBH5334023.1"/>
    <property type="molecule type" value="Genomic_DNA"/>
</dbReference>
<keyword evidence="6" id="KW-1185">Reference proteome</keyword>
<dbReference type="InterPro" id="IPR036388">
    <property type="entry name" value="WH-like_DNA-bd_sf"/>
</dbReference>
<protein>
    <submittedName>
        <fullName evidence="5">Response regulator transcription factor</fullName>
    </submittedName>
</protein>
<dbReference type="Pfam" id="PF00196">
    <property type="entry name" value="GerE"/>
    <property type="match status" value="1"/>
</dbReference>
<comment type="caution">
    <text evidence="5">The sequence shown here is derived from an EMBL/GenBank/DDBJ whole genome shotgun (WGS) entry which is preliminary data.</text>
</comment>
<dbReference type="PANTHER" id="PTHR44688:SF16">
    <property type="entry name" value="DNA-BINDING TRANSCRIPTIONAL ACTIVATOR DEVR_DOSR"/>
    <property type="match status" value="1"/>
</dbReference>
<dbReference type="RefSeq" id="WP_197987768.1">
    <property type="nucleotide sequence ID" value="NZ_JACYXC010000001.1"/>
</dbReference>
<gene>
    <name evidence="5" type="ORF">IHE55_04075</name>
</gene>
<reference evidence="5 6" key="1">
    <citation type="submission" date="2020-09" db="EMBL/GenBank/DDBJ databases">
        <title>Biosynthesis of the nuclear factor of activated T cells inhibitor NFAT-133 and its congeners in Streptomyces pactum.</title>
        <authorList>
            <person name="Zhou W."/>
            <person name="Posri P."/>
            <person name="Abugrain M.E."/>
            <person name="Weisberg A.J."/>
            <person name="Chang J.H."/>
            <person name="Mahmud T."/>
        </authorList>
    </citation>
    <scope>NUCLEOTIDE SEQUENCE [LARGE SCALE GENOMIC DNA]</scope>
    <source>
        <strain evidence="5 6">ATCC 27456</strain>
    </source>
</reference>
<dbReference type="PROSITE" id="PS50043">
    <property type="entry name" value="HTH_LUXR_2"/>
    <property type="match status" value="1"/>
</dbReference>
<evidence type="ECO:0000256" key="3">
    <source>
        <dbReference type="ARBA" id="ARBA00023163"/>
    </source>
</evidence>
<organism evidence="5 6">
    <name type="scientific">Streptomyces pactum</name>
    <dbReference type="NCBI Taxonomy" id="68249"/>
    <lineage>
        <taxon>Bacteria</taxon>
        <taxon>Bacillati</taxon>
        <taxon>Actinomycetota</taxon>
        <taxon>Actinomycetes</taxon>
        <taxon>Kitasatosporales</taxon>
        <taxon>Streptomycetaceae</taxon>
        <taxon>Streptomyces</taxon>
    </lineage>
</organism>
<evidence type="ECO:0000259" key="4">
    <source>
        <dbReference type="PROSITE" id="PS50043"/>
    </source>
</evidence>
<evidence type="ECO:0000256" key="1">
    <source>
        <dbReference type="ARBA" id="ARBA00023015"/>
    </source>
</evidence>
<dbReference type="InterPro" id="IPR016032">
    <property type="entry name" value="Sig_transdc_resp-reg_C-effctor"/>
</dbReference>
<sequence>MSRIDVTVHGADPLLRAGLKTVLTQIPELRHVEENSPRAGTAVPVVAVGLITAESRAVVASSAQGRACVLVASEVTAAHLPALAGSGVRGVVDRQEAEHGALLRAVRAVATGGGTLPDSLTAQLLSLPQTQMTMTEREIRVLRLIAEGCETVDIASALAYSVRTVKTIVYDVSVRLGARNRSHLVAMGFRAGYLT</sequence>
<name>A0ABS0NFT0_9ACTN</name>
<keyword evidence="1" id="KW-0805">Transcription regulation</keyword>
<dbReference type="Proteomes" id="UP000807371">
    <property type="component" value="Unassembled WGS sequence"/>
</dbReference>
<evidence type="ECO:0000256" key="2">
    <source>
        <dbReference type="ARBA" id="ARBA00023125"/>
    </source>
</evidence>
<feature type="domain" description="HTH luxR-type" evidence="4">
    <location>
        <begin position="127"/>
        <end position="192"/>
    </location>
</feature>
<keyword evidence="2" id="KW-0238">DNA-binding</keyword>
<dbReference type="PANTHER" id="PTHR44688">
    <property type="entry name" value="DNA-BINDING TRANSCRIPTIONAL ACTIVATOR DEVR_DOSR"/>
    <property type="match status" value="1"/>
</dbReference>
<evidence type="ECO:0000313" key="5">
    <source>
        <dbReference type="EMBL" id="MBH5334023.1"/>
    </source>
</evidence>
<dbReference type="SMART" id="SM00421">
    <property type="entry name" value="HTH_LUXR"/>
    <property type="match status" value="1"/>
</dbReference>
<keyword evidence="3" id="KW-0804">Transcription</keyword>